<feature type="region of interest" description="Disordered" evidence="1">
    <location>
        <begin position="230"/>
        <end position="266"/>
    </location>
</feature>
<dbReference type="Proteomes" id="UP001233271">
    <property type="component" value="Chromosome 5"/>
</dbReference>
<keyword evidence="3" id="KW-1185">Reference proteome</keyword>
<dbReference type="GeneID" id="85497227"/>
<evidence type="ECO:0000313" key="3">
    <source>
        <dbReference type="Proteomes" id="UP001233271"/>
    </source>
</evidence>
<proteinExistence type="predicted"/>
<feature type="region of interest" description="Disordered" evidence="1">
    <location>
        <begin position="27"/>
        <end position="57"/>
    </location>
</feature>
<dbReference type="KEGG" id="ccac:CcaHIS019_0509850"/>
<evidence type="ECO:0000256" key="1">
    <source>
        <dbReference type="SAM" id="MobiDB-lite"/>
    </source>
</evidence>
<feature type="compositionally biased region" description="Polar residues" evidence="1">
    <location>
        <begin position="27"/>
        <end position="48"/>
    </location>
</feature>
<dbReference type="RefSeq" id="XP_060458622.1">
    <property type="nucleotide sequence ID" value="XM_060602205.1"/>
</dbReference>
<reference evidence="2" key="1">
    <citation type="journal article" date="2023" name="BMC Genomics">
        <title>Chromosome-level genome assemblies of Cutaneotrichosporon spp. (Trichosporonales, Basidiomycota) reveal imbalanced evolution between nucleotide sequences and chromosome synteny.</title>
        <authorList>
            <person name="Kobayashi Y."/>
            <person name="Kayamori A."/>
            <person name="Aoki K."/>
            <person name="Shiwa Y."/>
            <person name="Matsutani M."/>
            <person name="Fujita N."/>
            <person name="Sugita T."/>
            <person name="Iwasaki W."/>
            <person name="Tanaka N."/>
            <person name="Takashima M."/>
        </authorList>
    </citation>
    <scope>NUCLEOTIDE SEQUENCE</scope>
    <source>
        <strain evidence="2">HIS019</strain>
    </source>
</reference>
<protein>
    <submittedName>
        <fullName evidence="2">Uncharacterized protein</fullName>
    </submittedName>
</protein>
<dbReference type="AlphaFoldDB" id="A0AA48L7G1"/>
<gene>
    <name evidence="2" type="ORF">CcaverHIS019_0509850</name>
</gene>
<evidence type="ECO:0000313" key="2">
    <source>
        <dbReference type="EMBL" id="BEI93357.1"/>
    </source>
</evidence>
<organism evidence="2 3">
    <name type="scientific">Cutaneotrichosporon cavernicola</name>
    <dbReference type="NCBI Taxonomy" id="279322"/>
    <lineage>
        <taxon>Eukaryota</taxon>
        <taxon>Fungi</taxon>
        <taxon>Dikarya</taxon>
        <taxon>Basidiomycota</taxon>
        <taxon>Agaricomycotina</taxon>
        <taxon>Tremellomycetes</taxon>
        <taxon>Trichosporonales</taxon>
        <taxon>Trichosporonaceae</taxon>
        <taxon>Cutaneotrichosporon</taxon>
    </lineage>
</organism>
<dbReference type="EMBL" id="AP028216">
    <property type="protein sequence ID" value="BEI93357.1"/>
    <property type="molecule type" value="Genomic_DNA"/>
</dbReference>
<sequence length="439" mass="49246">MAPSAREKELERQAFYRQLGETAKLSNTFVNPKTSNSQNFVGGSNSPLADQAARHTAPPMAPHPIRFGPGTVNNLTAEAARLQKHDISYPYAHHPQPAPQTPPHASPYTFVYSSPQLAPSVYEPQALSSRHEAREWEQAAPRMQVPQGDIQSFIATEIQRIMGQQVHKSIQPPQAQLMSDEERSSLLAYAEQCKAERDEVRALHRIAEGKADSAIKHQSQMAKNITHLERKLTDSEKALNSEREANRSLRRRIDEAESKSRKELDETKKRFNNALNEKHNLNERLSLANVEKEKSQDKVKMMRFDNKALDVQNAELRRQKIALEHQNTNVANQKDDLARQLVAVEAQLKQALRHKAKYTQVGQVEDQNELMSRSATTCAYNMHGSAVTDPLLNLTSPQHSSHNQAANSASAMKLAQVLHELQVASATSDPYQELGSVFK</sequence>
<accession>A0AA48L7G1</accession>
<name>A0AA48L7G1_9TREE</name>